<keyword evidence="4" id="KW-0808">Transferase</keyword>
<dbReference type="InterPro" id="IPR011123">
    <property type="entry name" value="Y_Y_Y"/>
</dbReference>
<dbReference type="GO" id="GO:0005524">
    <property type="term" value="F:ATP binding"/>
    <property type="evidence" value="ECO:0007669"/>
    <property type="project" value="UniProtKB-KW"/>
</dbReference>
<evidence type="ECO:0000256" key="5">
    <source>
        <dbReference type="ARBA" id="ARBA00022741"/>
    </source>
</evidence>
<evidence type="ECO:0000256" key="6">
    <source>
        <dbReference type="ARBA" id="ARBA00022777"/>
    </source>
</evidence>
<evidence type="ECO:0000256" key="3">
    <source>
        <dbReference type="ARBA" id="ARBA00022553"/>
    </source>
</evidence>
<name>A0A1M4WBJ7_9CLOT</name>
<dbReference type="GO" id="GO:0000155">
    <property type="term" value="F:phosphorelay sensor kinase activity"/>
    <property type="evidence" value="ECO:0007669"/>
    <property type="project" value="InterPro"/>
</dbReference>
<dbReference type="PANTHER" id="PTHR43547">
    <property type="entry name" value="TWO-COMPONENT HISTIDINE KINASE"/>
    <property type="match status" value="1"/>
</dbReference>
<dbReference type="EMBL" id="FQVM01000011">
    <property type="protein sequence ID" value="SHE78463.1"/>
    <property type="molecule type" value="Genomic_DNA"/>
</dbReference>
<sequence length="1070" mass="122727">MGFFDCIYFFTPIIVKAEEEDINFKRINIEDGLSQASVESIFQDNYGYMWFGTEDGLNRYDGHNFDVFKYEGSKKNNINGIISNIVSDVLQDKDGDLLIATSKGLSKIDNKTGKIVSYTYDEKNNNSLSHYNIWDIFIDSKNRIWVGTENGLNIFFKEKGTFKRIYIKETNLNGDPNNFVTSIEEDGKGNIWVGTKDGLEKYDEKNNKFLRVDLGNLSNINLQYVSKIYKDKNNHLWIGTKDNGLFELDEEGNKINRFQKEEENPFGIPSNTIRAVYEDEIGNIWIGTDRGLAKYLGNNKFITYKNSLYNPQSLTNDQINTIFEDKSGIVWVGTNNGISTFNPKTIFKHYKRTQGKNSFSDNMIQGIYEDKDGELWIGTNSGGLNRFNRKNNNIKIYKHDEDQNSISDDTVWTVTGKDDEIWIATSYGLNKLNKKTNTFTNYYNDGTDKSLIWNEVKSLYIDREGILWIGTRNGLCTFDRKDSFKSYNFIFDNNGIIDKFITSIYEDDSGVMWFGSAINGGVTSYNKSTGQVKNYKSEESDDSLSINSIKAITGDKLGNLWIATNYGLNKFDRKTKGFSRYTEKLGLANNFVYGVLIDNEGNPWVSTNGGICKLDIVKNKFISFNITDGLQNNEFNAYSFHKSKSGEMFFGGINGFNSFYPGKLQEETFLPKVVIKDFLISGNHKDIRENIILNYNQNFFSFEFFLPDYRNVTKTNYAYKLDGVDKSWIYSNNRNYANYTNVRPGKYRFLVKARNATGEWSDPTVIDVMIKNPPWQTPMAYTLYIIIIIIIVIFIWNRMNILEGLVRQRTLELNNKLDENEELYNKLIKIERYKNNYFVNLSHELRTPLNVILATVQLINEFNSKGKKITKDKLAYYMDALKGNSDRLLRLINNIIDTSKIESGTYRLHITEVDIVYLVEEVALSMKNYIESKGIELIIDPEIEEKAIECDRGEIERCVVNLIGNAVKFTKEGGTIEVVIKDNIDTVDIIVRDTGIGIDEKYHKAIFNRFGQAYNSITEEHGGSGLGLTLVNQLVKLHKGDIKLKSKLGEGSEFTITIPVKQNIDNNDID</sequence>
<dbReference type="Gene3D" id="2.130.10.10">
    <property type="entry name" value="YVTN repeat-like/Quinoprotein amine dehydrogenase"/>
    <property type="match status" value="3"/>
</dbReference>
<dbReference type="Gene3D" id="2.60.40.10">
    <property type="entry name" value="Immunoglobulins"/>
    <property type="match status" value="1"/>
</dbReference>
<dbReference type="Gene3D" id="3.30.565.10">
    <property type="entry name" value="Histidine kinase-like ATPase, C-terminal domain"/>
    <property type="match status" value="1"/>
</dbReference>
<proteinExistence type="predicted"/>
<evidence type="ECO:0000256" key="7">
    <source>
        <dbReference type="ARBA" id="ARBA00022840"/>
    </source>
</evidence>
<dbReference type="SMART" id="SM00388">
    <property type="entry name" value="HisKA"/>
    <property type="match status" value="1"/>
</dbReference>
<evidence type="ECO:0000256" key="9">
    <source>
        <dbReference type="SAM" id="Phobius"/>
    </source>
</evidence>
<dbReference type="Pfam" id="PF07494">
    <property type="entry name" value="Reg_prop"/>
    <property type="match status" value="10"/>
</dbReference>
<keyword evidence="9" id="KW-1133">Transmembrane helix</keyword>
<reference evidence="11 12" key="1">
    <citation type="submission" date="2016-11" db="EMBL/GenBank/DDBJ databases">
        <authorList>
            <person name="Jaros S."/>
            <person name="Januszkiewicz K."/>
            <person name="Wedrychowicz H."/>
        </authorList>
    </citation>
    <scope>NUCLEOTIDE SEQUENCE [LARGE SCALE GENOMIC DNA]</scope>
    <source>
        <strain evidence="11 12">DSM 2631</strain>
    </source>
</reference>
<keyword evidence="3" id="KW-0597">Phosphoprotein</keyword>
<dbReference type="Pfam" id="PF00512">
    <property type="entry name" value="HisKA"/>
    <property type="match status" value="1"/>
</dbReference>
<dbReference type="InterPro" id="IPR005467">
    <property type="entry name" value="His_kinase_dom"/>
</dbReference>
<feature type="domain" description="Histidine kinase" evidence="10">
    <location>
        <begin position="840"/>
        <end position="1062"/>
    </location>
</feature>
<dbReference type="Pfam" id="PF02518">
    <property type="entry name" value="HATPase_c"/>
    <property type="match status" value="1"/>
</dbReference>
<dbReference type="InterPro" id="IPR015943">
    <property type="entry name" value="WD40/YVTN_repeat-like_dom_sf"/>
</dbReference>
<evidence type="ECO:0000256" key="1">
    <source>
        <dbReference type="ARBA" id="ARBA00000085"/>
    </source>
</evidence>
<dbReference type="RefSeq" id="WP_242977309.1">
    <property type="nucleotide sequence ID" value="NZ_UAVV01000002.1"/>
</dbReference>
<dbReference type="InterPro" id="IPR004358">
    <property type="entry name" value="Sig_transdc_His_kin-like_C"/>
</dbReference>
<dbReference type="Proteomes" id="UP000184035">
    <property type="component" value="Unassembled WGS sequence"/>
</dbReference>
<keyword evidence="8" id="KW-0902">Two-component regulatory system</keyword>
<dbReference type="AlphaFoldDB" id="A0A1M4WBJ7"/>
<dbReference type="SUPFAM" id="SSF55874">
    <property type="entry name" value="ATPase domain of HSP90 chaperone/DNA topoisomerase II/histidine kinase"/>
    <property type="match status" value="1"/>
</dbReference>
<dbReference type="FunFam" id="3.30.565.10:FF:000037">
    <property type="entry name" value="Hybrid sensor histidine kinase/response regulator"/>
    <property type="match status" value="1"/>
</dbReference>
<comment type="catalytic activity">
    <reaction evidence="1">
        <text>ATP + protein L-histidine = ADP + protein N-phospho-L-histidine.</text>
        <dbReference type="EC" id="2.7.13.3"/>
    </reaction>
</comment>
<feature type="transmembrane region" description="Helical" evidence="9">
    <location>
        <begin position="779"/>
        <end position="797"/>
    </location>
</feature>
<evidence type="ECO:0000256" key="2">
    <source>
        <dbReference type="ARBA" id="ARBA00012438"/>
    </source>
</evidence>
<dbReference type="PRINTS" id="PR00344">
    <property type="entry name" value="BCTRLSENSOR"/>
</dbReference>
<keyword evidence="9" id="KW-0812">Transmembrane</keyword>
<evidence type="ECO:0000256" key="8">
    <source>
        <dbReference type="ARBA" id="ARBA00023012"/>
    </source>
</evidence>
<organism evidence="11 12">
    <name type="scientific">Clostridium fallax</name>
    <dbReference type="NCBI Taxonomy" id="1533"/>
    <lineage>
        <taxon>Bacteria</taxon>
        <taxon>Bacillati</taxon>
        <taxon>Bacillota</taxon>
        <taxon>Clostridia</taxon>
        <taxon>Eubacteriales</taxon>
        <taxon>Clostridiaceae</taxon>
        <taxon>Clostridium</taxon>
    </lineage>
</organism>
<dbReference type="PROSITE" id="PS50109">
    <property type="entry name" value="HIS_KIN"/>
    <property type="match status" value="1"/>
</dbReference>
<accession>A0A1M4WBJ7</accession>
<evidence type="ECO:0000259" key="10">
    <source>
        <dbReference type="PROSITE" id="PS50109"/>
    </source>
</evidence>
<dbReference type="InterPro" id="IPR013783">
    <property type="entry name" value="Ig-like_fold"/>
</dbReference>
<gene>
    <name evidence="11" type="ORF">SAMN05443638_11149</name>
</gene>
<dbReference type="PANTHER" id="PTHR43547:SF2">
    <property type="entry name" value="HYBRID SIGNAL TRANSDUCTION HISTIDINE KINASE C"/>
    <property type="match status" value="1"/>
</dbReference>
<dbReference type="Pfam" id="PF07495">
    <property type="entry name" value="Y_Y_Y"/>
    <property type="match status" value="1"/>
</dbReference>
<dbReference type="InterPro" id="IPR003594">
    <property type="entry name" value="HATPase_dom"/>
</dbReference>
<dbReference type="STRING" id="1533.SAMN05443638_11149"/>
<dbReference type="InterPro" id="IPR036097">
    <property type="entry name" value="HisK_dim/P_sf"/>
</dbReference>
<dbReference type="SUPFAM" id="SSF63829">
    <property type="entry name" value="Calcium-dependent phosphotriesterase"/>
    <property type="match status" value="3"/>
</dbReference>
<dbReference type="Gene3D" id="1.10.287.130">
    <property type="match status" value="1"/>
</dbReference>
<evidence type="ECO:0000256" key="4">
    <source>
        <dbReference type="ARBA" id="ARBA00022679"/>
    </source>
</evidence>
<keyword evidence="5" id="KW-0547">Nucleotide-binding</keyword>
<keyword evidence="12" id="KW-1185">Reference proteome</keyword>
<dbReference type="SMART" id="SM00387">
    <property type="entry name" value="HATPase_c"/>
    <property type="match status" value="1"/>
</dbReference>
<keyword evidence="7" id="KW-0067">ATP-binding</keyword>
<dbReference type="InterPro" id="IPR036890">
    <property type="entry name" value="HATPase_C_sf"/>
</dbReference>
<protein>
    <recommendedName>
        <fullName evidence="2">histidine kinase</fullName>
        <ecNumber evidence="2">2.7.13.3</ecNumber>
    </recommendedName>
</protein>
<dbReference type="SUPFAM" id="SSF47384">
    <property type="entry name" value="Homodimeric domain of signal transducing histidine kinase"/>
    <property type="match status" value="1"/>
</dbReference>
<keyword evidence="6 11" id="KW-0418">Kinase</keyword>
<dbReference type="InterPro" id="IPR011110">
    <property type="entry name" value="Reg_prop"/>
</dbReference>
<dbReference type="InterPro" id="IPR003661">
    <property type="entry name" value="HisK_dim/P_dom"/>
</dbReference>
<dbReference type="CDD" id="cd00082">
    <property type="entry name" value="HisKA"/>
    <property type="match status" value="1"/>
</dbReference>
<keyword evidence="9" id="KW-0472">Membrane</keyword>
<evidence type="ECO:0000313" key="11">
    <source>
        <dbReference type="EMBL" id="SHE78463.1"/>
    </source>
</evidence>
<dbReference type="EC" id="2.7.13.3" evidence="2"/>
<evidence type="ECO:0000313" key="12">
    <source>
        <dbReference type="Proteomes" id="UP000184035"/>
    </source>
</evidence>